<dbReference type="EMBL" id="JAAXLS010000001">
    <property type="protein sequence ID" value="NKQ51438.1"/>
    <property type="molecule type" value="Genomic_DNA"/>
</dbReference>
<name>A0ABX1IVD2_9PSEU</name>
<dbReference type="PANTHER" id="PTHR33747">
    <property type="entry name" value="UPF0225 PROTEIN SCO1677"/>
    <property type="match status" value="1"/>
</dbReference>
<accession>A0ABX1IVD2</accession>
<evidence type="ECO:0000256" key="1">
    <source>
        <dbReference type="HAMAP-Rule" id="MF_00612"/>
    </source>
</evidence>
<evidence type="ECO:0000313" key="4">
    <source>
        <dbReference type="Proteomes" id="UP000715441"/>
    </source>
</evidence>
<protein>
    <recommendedName>
        <fullName evidence="1">UPF0225 protein HFP15_00915</fullName>
    </recommendedName>
</protein>
<comment type="caution">
    <text evidence="3">The sequence shown here is derived from an EMBL/GenBank/DDBJ whole genome shotgun (WGS) entry which is preliminary data.</text>
</comment>
<dbReference type="InterPro" id="IPR048469">
    <property type="entry name" value="YchJ-like_M"/>
</dbReference>
<dbReference type="Proteomes" id="UP000715441">
    <property type="component" value="Unassembled WGS sequence"/>
</dbReference>
<comment type="similarity">
    <text evidence="1">Belongs to the UPF0225 family.</text>
</comment>
<dbReference type="SUPFAM" id="SSF54427">
    <property type="entry name" value="NTF2-like"/>
    <property type="match status" value="1"/>
</dbReference>
<evidence type="ECO:0000313" key="3">
    <source>
        <dbReference type="EMBL" id="NKQ51438.1"/>
    </source>
</evidence>
<dbReference type="Pfam" id="PF17775">
    <property type="entry name" value="YchJ_M-like"/>
    <property type="match status" value="1"/>
</dbReference>
<evidence type="ECO:0000259" key="2">
    <source>
        <dbReference type="Pfam" id="PF17775"/>
    </source>
</evidence>
<reference evidence="3 4" key="1">
    <citation type="submission" date="2020-04" db="EMBL/GenBank/DDBJ databases">
        <title>Novel species.</title>
        <authorList>
            <person name="Teo W.F.A."/>
            <person name="Lipun K."/>
            <person name="Srisuk N."/>
            <person name="Duangmal K."/>
        </authorList>
    </citation>
    <scope>NUCLEOTIDE SEQUENCE [LARGE SCALE GENOMIC DNA]</scope>
    <source>
        <strain evidence="3 4">K13G38</strain>
    </source>
</reference>
<gene>
    <name evidence="3" type="ORF">HFP15_00915</name>
</gene>
<dbReference type="InterPro" id="IPR032710">
    <property type="entry name" value="NTF2-like_dom_sf"/>
</dbReference>
<sequence length="157" mass="17104">MLRSIERSPAGVDPCGAVYDVIHKNGAVPTTDASRCPCGSGETYGGCCGPLHRGESAAATAEQLMRSRFSAFAVGDEAYLLRSWHPRTRPRSLDLDPELHWTFLEVLASTGGSPFHQSGTVEFRAHYRKPGDRGVLHENSEFCRVDGAWVYVGQLAP</sequence>
<dbReference type="PANTHER" id="PTHR33747:SF1">
    <property type="entry name" value="ADENYLATE CYCLASE-ASSOCIATED CAP C-TERMINAL DOMAIN-CONTAINING PROTEIN"/>
    <property type="match status" value="1"/>
</dbReference>
<dbReference type="InterPro" id="IPR023006">
    <property type="entry name" value="YchJ-like"/>
</dbReference>
<proteinExistence type="inferred from homology"/>
<dbReference type="HAMAP" id="MF_00612">
    <property type="entry name" value="UPF0225"/>
    <property type="match status" value="1"/>
</dbReference>
<organism evidence="3 4">
    <name type="scientific">Amycolatopsis acididurans</name>
    <dbReference type="NCBI Taxonomy" id="2724524"/>
    <lineage>
        <taxon>Bacteria</taxon>
        <taxon>Bacillati</taxon>
        <taxon>Actinomycetota</taxon>
        <taxon>Actinomycetes</taxon>
        <taxon>Pseudonocardiales</taxon>
        <taxon>Pseudonocardiaceae</taxon>
        <taxon>Amycolatopsis</taxon>
    </lineage>
</organism>
<keyword evidence="4" id="KW-1185">Reference proteome</keyword>
<dbReference type="Gene3D" id="3.10.450.50">
    <property type="match status" value="1"/>
</dbReference>
<feature type="domain" description="YchJ-like middle NTF2-like" evidence="2">
    <location>
        <begin position="60"/>
        <end position="152"/>
    </location>
</feature>